<keyword evidence="2" id="KW-1185">Reference proteome</keyword>
<protein>
    <submittedName>
        <fullName evidence="1">Uncharacterized protein</fullName>
    </submittedName>
</protein>
<evidence type="ECO:0000313" key="1">
    <source>
        <dbReference type="EMBL" id="CAH0718935.1"/>
    </source>
</evidence>
<dbReference type="OrthoDB" id="423559at2759"/>
<accession>A0A8J9YA62</accession>
<reference evidence="1" key="1">
    <citation type="submission" date="2021-12" db="EMBL/GenBank/DDBJ databases">
        <authorList>
            <person name="Martin H S."/>
        </authorList>
    </citation>
    <scope>NUCLEOTIDE SEQUENCE</scope>
</reference>
<feature type="non-terminal residue" evidence="1">
    <location>
        <position position="198"/>
    </location>
</feature>
<proteinExistence type="predicted"/>
<gene>
    <name evidence="1" type="ORF">BINO364_LOCUS5341</name>
</gene>
<name>A0A8J9YA62_9NEOP</name>
<organism evidence="1 2">
    <name type="scientific">Brenthis ino</name>
    <name type="common">lesser marbled fritillary</name>
    <dbReference type="NCBI Taxonomy" id="405034"/>
    <lineage>
        <taxon>Eukaryota</taxon>
        <taxon>Metazoa</taxon>
        <taxon>Ecdysozoa</taxon>
        <taxon>Arthropoda</taxon>
        <taxon>Hexapoda</taxon>
        <taxon>Insecta</taxon>
        <taxon>Pterygota</taxon>
        <taxon>Neoptera</taxon>
        <taxon>Endopterygota</taxon>
        <taxon>Lepidoptera</taxon>
        <taxon>Glossata</taxon>
        <taxon>Ditrysia</taxon>
        <taxon>Papilionoidea</taxon>
        <taxon>Nymphalidae</taxon>
        <taxon>Heliconiinae</taxon>
        <taxon>Argynnini</taxon>
        <taxon>Brenthis</taxon>
    </lineage>
</organism>
<dbReference type="AlphaFoldDB" id="A0A8J9YA62"/>
<dbReference type="EMBL" id="OV170233">
    <property type="protein sequence ID" value="CAH0718935.1"/>
    <property type="molecule type" value="Genomic_DNA"/>
</dbReference>
<evidence type="ECO:0000313" key="2">
    <source>
        <dbReference type="Proteomes" id="UP000838878"/>
    </source>
</evidence>
<dbReference type="Proteomes" id="UP000838878">
    <property type="component" value="Chromosome 13"/>
</dbReference>
<sequence>MFVNCIICDTFVHKVRGRKKVITSEEDARLYSDSSKKTVSVGDVLCGKCRLIIYNSKSNVASTSAASTLVECEGEQESGEHLAVGETSSNASFQQECEMNLPCSSESDHDDDDDGDDHHLVPWFICVDTVDQSIRQLQKAKLAFADSVLTGVKDTITNLNIEDLMMLFLSYRVRKDQIGETRPYSVYSFGGYVNVPEA</sequence>